<proteinExistence type="predicted"/>
<dbReference type="SUPFAM" id="SSF51197">
    <property type="entry name" value="Clavaminate synthase-like"/>
    <property type="match status" value="1"/>
</dbReference>
<gene>
    <name evidence="1" type="ORF">ACFFHK_04250</name>
</gene>
<dbReference type="PANTHER" id="PTHR34986">
    <property type="entry name" value="EVOLVED BETA-GALACTOSIDASE SUBUNIT BETA"/>
    <property type="match status" value="1"/>
</dbReference>
<dbReference type="EMBL" id="JBHLWB010000003">
    <property type="protein sequence ID" value="MFC0308919.1"/>
    <property type="molecule type" value="Genomic_DNA"/>
</dbReference>
<protein>
    <submittedName>
        <fullName evidence="1">YhcH/YjgK/YiaL family protein</fullName>
    </submittedName>
</protein>
<evidence type="ECO:0000313" key="1">
    <source>
        <dbReference type="EMBL" id="MFC0308919.1"/>
    </source>
</evidence>
<name>A0ABV6H0P0_9PAST</name>
<dbReference type="Proteomes" id="UP001589767">
    <property type="component" value="Unassembled WGS sequence"/>
</dbReference>
<dbReference type="NCBIfam" id="TIGR00022">
    <property type="entry name" value="YhcH/YjgK/YiaL family protein"/>
    <property type="match status" value="1"/>
</dbReference>
<reference evidence="1 2" key="1">
    <citation type="submission" date="2024-09" db="EMBL/GenBank/DDBJ databases">
        <authorList>
            <person name="Sun Q."/>
            <person name="Mori K."/>
        </authorList>
    </citation>
    <scope>NUCLEOTIDE SEQUENCE [LARGE SCALE GENOMIC DNA]</scope>
    <source>
        <strain evidence="1 2">CCM 7539</strain>
    </source>
</reference>
<dbReference type="RefSeq" id="WP_382369852.1">
    <property type="nucleotide sequence ID" value="NZ_JBHLWB010000003.1"/>
</dbReference>
<accession>A0ABV6H0P0</accession>
<dbReference type="Gene3D" id="2.60.120.370">
    <property type="entry name" value="YhcH/YjgK/YiaL"/>
    <property type="match status" value="1"/>
</dbReference>
<sequence>MFFGHIKQVELKHYPVAIQKALTFLQQTDFDTLPAGRYSIDGENIFAQVLDLVTQEKESILPEAHRRYLDVQYLHRGNELIGVSVNPPPSEIAKPYDPDRDILFYQSVSEETMLVMNPGSFAVFFPQDIHRPACIYQEASPIRKIVVKVAIDLLK</sequence>
<dbReference type="InterPro" id="IPR004375">
    <property type="entry name" value="NanQ/TabA/YiaL"/>
</dbReference>
<organism evidence="1 2">
    <name type="scientific">Gallibacterium trehalosifermentans</name>
    <dbReference type="NCBI Taxonomy" id="516935"/>
    <lineage>
        <taxon>Bacteria</taxon>
        <taxon>Pseudomonadati</taxon>
        <taxon>Pseudomonadota</taxon>
        <taxon>Gammaproteobacteria</taxon>
        <taxon>Pasteurellales</taxon>
        <taxon>Pasteurellaceae</taxon>
        <taxon>Gallibacterium</taxon>
    </lineage>
</organism>
<evidence type="ECO:0000313" key="2">
    <source>
        <dbReference type="Proteomes" id="UP001589767"/>
    </source>
</evidence>
<keyword evidence="2" id="KW-1185">Reference proteome</keyword>
<dbReference type="PANTHER" id="PTHR34986:SF1">
    <property type="entry name" value="PROTEIN YIAL"/>
    <property type="match status" value="1"/>
</dbReference>
<dbReference type="InterPro" id="IPR037012">
    <property type="entry name" value="NanQ/TabA/YiaL_sf"/>
</dbReference>
<dbReference type="Pfam" id="PF04074">
    <property type="entry name" value="DUF386"/>
    <property type="match status" value="1"/>
</dbReference>
<comment type="caution">
    <text evidence="1">The sequence shown here is derived from an EMBL/GenBank/DDBJ whole genome shotgun (WGS) entry which is preliminary data.</text>
</comment>